<evidence type="ECO:0000313" key="6">
    <source>
        <dbReference type="EMBL" id="KYB26046.1"/>
    </source>
</evidence>
<dbReference type="InterPro" id="IPR049548">
    <property type="entry name" value="Sina-like_RING"/>
</dbReference>
<dbReference type="Proteomes" id="UP000007266">
    <property type="component" value="Linkage group 8"/>
</dbReference>
<evidence type="ECO:0000259" key="5">
    <source>
        <dbReference type="PROSITE" id="PS50089"/>
    </source>
</evidence>
<dbReference type="InterPro" id="IPR013083">
    <property type="entry name" value="Znf_RING/FYVE/PHD"/>
</dbReference>
<dbReference type="SUPFAM" id="SSF49599">
    <property type="entry name" value="TRAF domain-like"/>
    <property type="match status" value="1"/>
</dbReference>
<dbReference type="PANTHER" id="PTHR45877:SF2">
    <property type="entry name" value="E3 UBIQUITIN-PROTEIN LIGASE SINA-RELATED"/>
    <property type="match status" value="1"/>
</dbReference>
<organism evidence="6 7">
    <name type="scientific">Tribolium castaneum</name>
    <name type="common">Red flour beetle</name>
    <dbReference type="NCBI Taxonomy" id="7070"/>
    <lineage>
        <taxon>Eukaryota</taxon>
        <taxon>Metazoa</taxon>
        <taxon>Ecdysozoa</taxon>
        <taxon>Arthropoda</taxon>
        <taxon>Hexapoda</taxon>
        <taxon>Insecta</taxon>
        <taxon>Pterygota</taxon>
        <taxon>Neoptera</taxon>
        <taxon>Endopterygota</taxon>
        <taxon>Coleoptera</taxon>
        <taxon>Polyphaga</taxon>
        <taxon>Cucujiformia</taxon>
        <taxon>Tenebrionidae</taxon>
        <taxon>Tenebrionidae incertae sedis</taxon>
        <taxon>Tribolium</taxon>
    </lineage>
</organism>
<keyword evidence="7" id="KW-1185">Reference proteome</keyword>
<dbReference type="Gene3D" id="3.30.40.10">
    <property type="entry name" value="Zinc/RING finger domain, C3HC4 (zinc finger)"/>
    <property type="match status" value="2"/>
</dbReference>
<dbReference type="Pfam" id="PF21362">
    <property type="entry name" value="Sina_RING"/>
    <property type="match status" value="1"/>
</dbReference>
<dbReference type="AlphaFoldDB" id="A0A139WDN9"/>
<feature type="domain" description="RING-type" evidence="5">
    <location>
        <begin position="15"/>
        <end position="56"/>
    </location>
</feature>
<dbReference type="STRING" id="7070.A0A139WDN9"/>
<evidence type="ECO:0000256" key="3">
    <source>
        <dbReference type="ARBA" id="ARBA00022833"/>
    </source>
</evidence>
<keyword evidence="3" id="KW-0862">Zinc</keyword>
<reference evidence="6 7" key="2">
    <citation type="journal article" date="2010" name="Nucleic Acids Res.">
        <title>BeetleBase in 2010: revisions to provide comprehensive genomic information for Tribolium castaneum.</title>
        <authorList>
            <person name="Kim H.S."/>
            <person name="Murphy T."/>
            <person name="Xia J."/>
            <person name="Caragea D."/>
            <person name="Park Y."/>
            <person name="Beeman R.W."/>
            <person name="Lorenzen M.D."/>
            <person name="Butcher S."/>
            <person name="Manak J.R."/>
            <person name="Brown S.J."/>
        </authorList>
    </citation>
    <scope>GENOME REANNOTATION</scope>
    <source>
        <strain evidence="6 7">Georgia GA2</strain>
    </source>
</reference>
<dbReference type="GO" id="GO:0031624">
    <property type="term" value="F:ubiquitin conjugating enzyme binding"/>
    <property type="evidence" value="ECO:0000318"/>
    <property type="project" value="GO_Central"/>
</dbReference>
<dbReference type="PANTHER" id="PTHR45877">
    <property type="entry name" value="E3 UBIQUITIN-PROTEIN LIGASE SIAH2"/>
    <property type="match status" value="1"/>
</dbReference>
<dbReference type="GO" id="GO:0005737">
    <property type="term" value="C:cytoplasm"/>
    <property type="evidence" value="ECO:0000318"/>
    <property type="project" value="GO_Central"/>
</dbReference>
<evidence type="ECO:0000313" key="7">
    <source>
        <dbReference type="Proteomes" id="UP000007266"/>
    </source>
</evidence>
<keyword evidence="2 4" id="KW-0863">Zinc-finger</keyword>
<dbReference type="GO" id="GO:0043161">
    <property type="term" value="P:proteasome-mediated ubiquitin-dependent protein catabolic process"/>
    <property type="evidence" value="ECO:0000318"/>
    <property type="project" value="GO_Central"/>
</dbReference>
<dbReference type="InParanoid" id="A0A139WDN9"/>
<dbReference type="FunFam" id="3.30.40.10:FF:001260">
    <property type="entry name" value="E3 ubiquitin-protein ligase"/>
    <property type="match status" value="1"/>
</dbReference>
<protein>
    <submittedName>
        <fullName evidence="6">E3 ubiquitin-protein ligase SINA-like 6</fullName>
    </submittedName>
</protein>
<accession>A0A139WDN9</accession>
<gene>
    <name evidence="6" type="primary">AUGUSTUS-3.0.2_33498</name>
    <name evidence="6" type="ORF">TcasGA2_TC033498</name>
</gene>
<dbReference type="GO" id="GO:0008270">
    <property type="term" value="F:zinc ion binding"/>
    <property type="evidence" value="ECO:0007669"/>
    <property type="project" value="UniProtKB-KW"/>
</dbReference>
<evidence type="ECO:0000256" key="2">
    <source>
        <dbReference type="ARBA" id="ARBA00022771"/>
    </source>
</evidence>
<dbReference type="InterPro" id="IPR001841">
    <property type="entry name" value="Znf_RING"/>
</dbReference>
<sequence>MAAVNKAQIMAAMECPVCYDILRPPIHPCNQGHPICGDCRQQMERLSQNVCCPLCRSGYSLPPSHILEAIYNSLRVSCRFNAGRCRHVCWGKDMKIHEQKCKFGPRTCPKRNQVTKSLAGERVVEYSSEESTSDFDHNYGLSPGLLEIKRKIWENQELQNEKVLLVYNGLSITADKPQVKPWEKRIPEPLVCEVYGYYTKHYRSFKRHCS</sequence>
<evidence type="ECO:0000256" key="4">
    <source>
        <dbReference type="PROSITE-ProRule" id="PRU00175"/>
    </source>
</evidence>
<dbReference type="InterPro" id="IPR004162">
    <property type="entry name" value="SINA-like_animal"/>
</dbReference>
<dbReference type="EMBL" id="KQ971357">
    <property type="protein sequence ID" value="KYB26046.1"/>
    <property type="molecule type" value="Genomic_DNA"/>
</dbReference>
<reference evidence="6 7" key="1">
    <citation type="journal article" date="2008" name="Nature">
        <title>The genome of the model beetle and pest Tribolium castaneum.</title>
        <authorList>
            <consortium name="Tribolium Genome Sequencing Consortium"/>
            <person name="Richards S."/>
            <person name="Gibbs R.A."/>
            <person name="Weinstock G.M."/>
            <person name="Brown S.J."/>
            <person name="Denell R."/>
            <person name="Beeman R.W."/>
            <person name="Gibbs R."/>
            <person name="Beeman R.W."/>
            <person name="Brown S.J."/>
            <person name="Bucher G."/>
            <person name="Friedrich M."/>
            <person name="Grimmelikhuijzen C.J."/>
            <person name="Klingler M."/>
            <person name="Lorenzen M."/>
            <person name="Richards S."/>
            <person name="Roth S."/>
            <person name="Schroder R."/>
            <person name="Tautz D."/>
            <person name="Zdobnov E.M."/>
            <person name="Muzny D."/>
            <person name="Gibbs R.A."/>
            <person name="Weinstock G.M."/>
            <person name="Attaway T."/>
            <person name="Bell S."/>
            <person name="Buhay C.J."/>
            <person name="Chandrabose M.N."/>
            <person name="Chavez D."/>
            <person name="Clerk-Blankenburg K.P."/>
            <person name="Cree A."/>
            <person name="Dao M."/>
            <person name="Davis C."/>
            <person name="Chacko J."/>
            <person name="Dinh H."/>
            <person name="Dugan-Rocha S."/>
            <person name="Fowler G."/>
            <person name="Garner T.T."/>
            <person name="Garnes J."/>
            <person name="Gnirke A."/>
            <person name="Hawes A."/>
            <person name="Hernandez J."/>
            <person name="Hines S."/>
            <person name="Holder M."/>
            <person name="Hume J."/>
            <person name="Jhangiani S.N."/>
            <person name="Joshi V."/>
            <person name="Khan Z.M."/>
            <person name="Jackson L."/>
            <person name="Kovar C."/>
            <person name="Kowis A."/>
            <person name="Lee S."/>
            <person name="Lewis L.R."/>
            <person name="Margolis J."/>
            <person name="Morgan M."/>
            <person name="Nazareth L.V."/>
            <person name="Nguyen N."/>
            <person name="Okwuonu G."/>
            <person name="Parker D."/>
            <person name="Richards S."/>
            <person name="Ruiz S.J."/>
            <person name="Santibanez J."/>
            <person name="Savard J."/>
            <person name="Scherer S.E."/>
            <person name="Schneider B."/>
            <person name="Sodergren E."/>
            <person name="Tautz D."/>
            <person name="Vattahil S."/>
            <person name="Villasana D."/>
            <person name="White C.S."/>
            <person name="Wright R."/>
            <person name="Park Y."/>
            <person name="Beeman R.W."/>
            <person name="Lord J."/>
            <person name="Oppert B."/>
            <person name="Lorenzen M."/>
            <person name="Brown S."/>
            <person name="Wang L."/>
            <person name="Savard J."/>
            <person name="Tautz D."/>
            <person name="Richards S."/>
            <person name="Weinstock G."/>
            <person name="Gibbs R.A."/>
            <person name="Liu Y."/>
            <person name="Worley K."/>
            <person name="Weinstock G."/>
            <person name="Elsik C.G."/>
            <person name="Reese J.T."/>
            <person name="Elhaik E."/>
            <person name="Landan G."/>
            <person name="Graur D."/>
            <person name="Arensburger P."/>
            <person name="Atkinson P."/>
            <person name="Beeman R.W."/>
            <person name="Beidler J."/>
            <person name="Brown S.J."/>
            <person name="Demuth J.P."/>
            <person name="Drury D.W."/>
            <person name="Du Y.Z."/>
            <person name="Fujiwara H."/>
            <person name="Lorenzen M."/>
            <person name="Maselli V."/>
            <person name="Osanai M."/>
            <person name="Park Y."/>
            <person name="Robertson H.M."/>
            <person name="Tu Z."/>
            <person name="Wang J.J."/>
            <person name="Wang S."/>
            <person name="Richards S."/>
            <person name="Song H."/>
            <person name="Zhang L."/>
            <person name="Sodergren E."/>
            <person name="Werner D."/>
            <person name="Stanke M."/>
            <person name="Morgenstern B."/>
            <person name="Solovyev V."/>
            <person name="Kosarev P."/>
            <person name="Brown G."/>
            <person name="Chen H.C."/>
            <person name="Ermolaeva O."/>
            <person name="Hlavina W."/>
            <person name="Kapustin Y."/>
            <person name="Kiryutin B."/>
            <person name="Kitts P."/>
            <person name="Maglott D."/>
            <person name="Pruitt K."/>
            <person name="Sapojnikov V."/>
            <person name="Souvorov A."/>
            <person name="Mackey A.J."/>
            <person name="Waterhouse R.M."/>
            <person name="Wyder S."/>
            <person name="Zdobnov E.M."/>
            <person name="Zdobnov E.M."/>
            <person name="Wyder S."/>
            <person name="Kriventseva E.V."/>
            <person name="Kadowaki T."/>
            <person name="Bork P."/>
            <person name="Aranda M."/>
            <person name="Bao R."/>
            <person name="Beermann A."/>
            <person name="Berns N."/>
            <person name="Bolognesi R."/>
            <person name="Bonneton F."/>
            <person name="Bopp D."/>
            <person name="Brown S.J."/>
            <person name="Bucher G."/>
            <person name="Butts T."/>
            <person name="Chaumot A."/>
            <person name="Denell R.E."/>
            <person name="Ferrier D.E."/>
            <person name="Friedrich M."/>
            <person name="Gordon C.M."/>
            <person name="Jindra M."/>
            <person name="Klingler M."/>
            <person name="Lan Q."/>
            <person name="Lattorff H.M."/>
            <person name="Laudet V."/>
            <person name="von Levetsow C."/>
            <person name="Liu Z."/>
            <person name="Lutz R."/>
            <person name="Lynch J.A."/>
            <person name="da Fonseca R.N."/>
            <person name="Posnien N."/>
            <person name="Reuter R."/>
            <person name="Roth S."/>
            <person name="Savard J."/>
            <person name="Schinko J.B."/>
            <person name="Schmitt C."/>
            <person name="Schoppmeier M."/>
            <person name="Schroder R."/>
            <person name="Shippy T.D."/>
            <person name="Simonnet F."/>
            <person name="Marques-Souza H."/>
            <person name="Tautz D."/>
            <person name="Tomoyasu Y."/>
            <person name="Trauner J."/>
            <person name="Van der Zee M."/>
            <person name="Vervoort M."/>
            <person name="Wittkopp N."/>
            <person name="Wimmer E.A."/>
            <person name="Yang X."/>
            <person name="Jones A.K."/>
            <person name="Sattelle D.B."/>
            <person name="Ebert P.R."/>
            <person name="Nelson D."/>
            <person name="Scott J.G."/>
            <person name="Beeman R.W."/>
            <person name="Muthukrishnan S."/>
            <person name="Kramer K.J."/>
            <person name="Arakane Y."/>
            <person name="Beeman R.W."/>
            <person name="Zhu Q."/>
            <person name="Hogenkamp D."/>
            <person name="Dixit R."/>
            <person name="Oppert B."/>
            <person name="Jiang H."/>
            <person name="Zou Z."/>
            <person name="Marshall J."/>
            <person name="Elpidina E."/>
            <person name="Vinokurov K."/>
            <person name="Oppert C."/>
            <person name="Zou Z."/>
            <person name="Evans J."/>
            <person name="Lu Z."/>
            <person name="Zhao P."/>
            <person name="Sumathipala N."/>
            <person name="Altincicek B."/>
            <person name="Vilcinskas A."/>
            <person name="Williams M."/>
            <person name="Hultmark D."/>
            <person name="Hetru C."/>
            <person name="Jiang H."/>
            <person name="Grimmelikhuijzen C.J."/>
            <person name="Hauser F."/>
            <person name="Cazzamali G."/>
            <person name="Williamson M."/>
            <person name="Park Y."/>
            <person name="Li B."/>
            <person name="Tanaka Y."/>
            <person name="Predel R."/>
            <person name="Neupert S."/>
            <person name="Schachtner J."/>
            <person name="Verleyen P."/>
            <person name="Raible F."/>
            <person name="Bork P."/>
            <person name="Friedrich M."/>
            <person name="Walden K.K."/>
            <person name="Robertson H.M."/>
            <person name="Angeli S."/>
            <person name="Foret S."/>
            <person name="Bucher G."/>
            <person name="Schuetz S."/>
            <person name="Maleszka R."/>
            <person name="Wimmer E.A."/>
            <person name="Beeman R.W."/>
            <person name="Lorenzen M."/>
            <person name="Tomoyasu Y."/>
            <person name="Miller S.C."/>
            <person name="Grossmann D."/>
            <person name="Bucher G."/>
        </authorList>
    </citation>
    <scope>NUCLEOTIDE SEQUENCE [LARGE SCALE GENOMIC DNA]</scope>
    <source>
        <strain evidence="6 7">Georgia GA2</strain>
    </source>
</reference>
<dbReference type="SUPFAM" id="SSF57850">
    <property type="entry name" value="RING/U-box"/>
    <property type="match status" value="1"/>
</dbReference>
<dbReference type="GO" id="GO:0061630">
    <property type="term" value="F:ubiquitin protein ligase activity"/>
    <property type="evidence" value="ECO:0000318"/>
    <property type="project" value="GO_Central"/>
</dbReference>
<name>A0A139WDN9_TRICA</name>
<keyword evidence="1" id="KW-0479">Metal-binding</keyword>
<evidence type="ECO:0000256" key="1">
    <source>
        <dbReference type="ARBA" id="ARBA00022723"/>
    </source>
</evidence>
<proteinExistence type="predicted"/>
<dbReference type="PROSITE" id="PS50089">
    <property type="entry name" value="ZF_RING_2"/>
    <property type="match status" value="1"/>
</dbReference>